<evidence type="ECO:0000256" key="4">
    <source>
        <dbReference type="ARBA" id="ARBA00022741"/>
    </source>
</evidence>
<keyword evidence="3" id="KW-0808">Transferase</keyword>
<reference evidence="10" key="1">
    <citation type="submission" date="2021-02" db="EMBL/GenBank/DDBJ databases">
        <authorList>
            <person name="Dougan E. K."/>
            <person name="Rhodes N."/>
            <person name="Thang M."/>
            <person name="Chan C."/>
        </authorList>
    </citation>
    <scope>NUCLEOTIDE SEQUENCE</scope>
</reference>
<dbReference type="GO" id="GO:0005524">
    <property type="term" value="F:ATP binding"/>
    <property type="evidence" value="ECO:0007669"/>
    <property type="project" value="UniProtKB-KW"/>
</dbReference>
<evidence type="ECO:0000256" key="3">
    <source>
        <dbReference type="ARBA" id="ARBA00022679"/>
    </source>
</evidence>
<comment type="catalytic activity">
    <reaction evidence="8">
        <text>L-seryl-[protein] + ATP = O-phospho-L-seryl-[protein] + ADP + H(+)</text>
        <dbReference type="Rhea" id="RHEA:17989"/>
        <dbReference type="Rhea" id="RHEA-COMP:9863"/>
        <dbReference type="Rhea" id="RHEA-COMP:11604"/>
        <dbReference type="ChEBI" id="CHEBI:15378"/>
        <dbReference type="ChEBI" id="CHEBI:29999"/>
        <dbReference type="ChEBI" id="CHEBI:30616"/>
        <dbReference type="ChEBI" id="CHEBI:83421"/>
        <dbReference type="ChEBI" id="CHEBI:456216"/>
        <dbReference type="EC" id="2.7.11.1"/>
    </reaction>
</comment>
<dbReference type="PROSITE" id="PS50011">
    <property type="entry name" value="PROTEIN_KINASE_DOM"/>
    <property type="match status" value="1"/>
</dbReference>
<dbReference type="AlphaFoldDB" id="A0A812UM46"/>
<proteinExistence type="predicted"/>
<name>A0A812UM46_9DINO</name>
<dbReference type="EC" id="2.7.11.1" evidence="1"/>
<dbReference type="Gene3D" id="3.30.200.20">
    <property type="entry name" value="Phosphorylase Kinase, domain 1"/>
    <property type="match status" value="1"/>
</dbReference>
<evidence type="ECO:0000256" key="7">
    <source>
        <dbReference type="ARBA" id="ARBA00047899"/>
    </source>
</evidence>
<dbReference type="InterPro" id="IPR011009">
    <property type="entry name" value="Kinase-like_dom_sf"/>
</dbReference>
<dbReference type="InterPro" id="IPR051131">
    <property type="entry name" value="NEK_Ser/Thr_kinase_NIMA"/>
</dbReference>
<dbReference type="PANTHER" id="PTHR44899:SF6">
    <property type="entry name" value="SERINE_THREONINE PROTEIN KINASE"/>
    <property type="match status" value="1"/>
</dbReference>
<comment type="catalytic activity">
    <reaction evidence="7">
        <text>L-threonyl-[protein] + ATP = O-phospho-L-threonyl-[protein] + ADP + H(+)</text>
        <dbReference type="Rhea" id="RHEA:46608"/>
        <dbReference type="Rhea" id="RHEA-COMP:11060"/>
        <dbReference type="Rhea" id="RHEA-COMP:11605"/>
        <dbReference type="ChEBI" id="CHEBI:15378"/>
        <dbReference type="ChEBI" id="CHEBI:30013"/>
        <dbReference type="ChEBI" id="CHEBI:30616"/>
        <dbReference type="ChEBI" id="CHEBI:61977"/>
        <dbReference type="ChEBI" id="CHEBI:456216"/>
        <dbReference type="EC" id="2.7.11.1"/>
    </reaction>
</comment>
<comment type="caution">
    <text evidence="10">The sequence shown here is derived from an EMBL/GenBank/DDBJ whole genome shotgun (WGS) entry which is preliminary data.</text>
</comment>
<dbReference type="Gene3D" id="1.10.510.10">
    <property type="entry name" value="Transferase(Phosphotransferase) domain 1"/>
    <property type="match status" value="1"/>
</dbReference>
<organism evidence="10 11">
    <name type="scientific">Symbiodinium natans</name>
    <dbReference type="NCBI Taxonomy" id="878477"/>
    <lineage>
        <taxon>Eukaryota</taxon>
        <taxon>Sar</taxon>
        <taxon>Alveolata</taxon>
        <taxon>Dinophyceae</taxon>
        <taxon>Suessiales</taxon>
        <taxon>Symbiodiniaceae</taxon>
        <taxon>Symbiodinium</taxon>
    </lineage>
</organism>
<evidence type="ECO:0000256" key="6">
    <source>
        <dbReference type="ARBA" id="ARBA00022840"/>
    </source>
</evidence>
<dbReference type="GO" id="GO:0004674">
    <property type="term" value="F:protein serine/threonine kinase activity"/>
    <property type="evidence" value="ECO:0007669"/>
    <property type="project" value="UniProtKB-KW"/>
</dbReference>
<dbReference type="Proteomes" id="UP000604046">
    <property type="component" value="Unassembled WGS sequence"/>
</dbReference>
<protein>
    <recommendedName>
        <fullName evidence="1">non-specific serine/threonine protein kinase</fullName>
        <ecNumber evidence="1">2.7.11.1</ecNumber>
    </recommendedName>
</protein>
<dbReference type="SUPFAM" id="SSF56112">
    <property type="entry name" value="Protein kinase-like (PK-like)"/>
    <property type="match status" value="1"/>
</dbReference>
<keyword evidence="2" id="KW-0723">Serine/threonine-protein kinase</keyword>
<keyword evidence="6" id="KW-0067">ATP-binding</keyword>
<evidence type="ECO:0000259" key="9">
    <source>
        <dbReference type="PROSITE" id="PS50011"/>
    </source>
</evidence>
<evidence type="ECO:0000256" key="1">
    <source>
        <dbReference type="ARBA" id="ARBA00012513"/>
    </source>
</evidence>
<evidence type="ECO:0000256" key="5">
    <source>
        <dbReference type="ARBA" id="ARBA00022777"/>
    </source>
</evidence>
<sequence>MRDLLSRTPVCEQLKDLLLEELEVFTATSSVRLLHHGRQATRVEKPDRPLHWMHRMMAPESPLVAVRMRRLASGYWAELVVESVCGDQCTSILLGVCPARPDLSSGPPGGRGYFVSLAEIPKCISGVPHCRTSSRFILGTRIAALITVDGSLQLQRDGRVIGMEHNLFDKNAMAEADYHLVCDLTFDVSGVSVSSARPNANKSLRRDFSRGLMWLHRWLLAAFQQVPSFLEVSGAMQKMRPASTLPSRFANSDLARDSARPPLSLELIQEKQNALNEVRLLASVCHENVVAYKEAFWDDKTRCLCIVQECADAGDLLQQINRCKQERAYLREADVWRYLDGMCQGLKALHDLRILHRDLKCHGLRV</sequence>
<keyword evidence="5" id="KW-0418">Kinase</keyword>
<keyword evidence="4" id="KW-0547">Nucleotide-binding</keyword>
<dbReference type="Pfam" id="PF00069">
    <property type="entry name" value="Pkinase"/>
    <property type="match status" value="1"/>
</dbReference>
<accession>A0A812UM46</accession>
<keyword evidence="11" id="KW-1185">Reference proteome</keyword>
<gene>
    <name evidence="10" type="primary">Nek6</name>
    <name evidence="10" type="ORF">SNAT2548_LOCUS33427</name>
</gene>
<feature type="domain" description="Protein kinase" evidence="9">
    <location>
        <begin position="218"/>
        <end position="366"/>
    </location>
</feature>
<evidence type="ECO:0000313" key="11">
    <source>
        <dbReference type="Proteomes" id="UP000604046"/>
    </source>
</evidence>
<dbReference type="InterPro" id="IPR000719">
    <property type="entry name" value="Prot_kinase_dom"/>
</dbReference>
<evidence type="ECO:0000256" key="8">
    <source>
        <dbReference type="ARBA" id="ARBA00048679"/>
    </source>
</evidence>
<evidence type="ECO:0000256" key="2">
    <source>
        <dbReference type="ARBA" id="ARBA00022527"/>
    </source>
</evidence>
<dbReference type="OrthoDB" id="248923at2759"/>
<dbReference type="EMBL" id="CAJNDS010002757">
    <property type="protein sequence ID" value="CAE7586432.1"/>
    <property type="molecule type" value="Genomic_DNA"/>
</dbReference>
<evidence type="ECO:0000313" key="10">
    <source>
        <dbReference type="EMBL" id="CAE7586432.1"/>
    </source>
</evidence>
<dbReference type="PANTHER" id="PTHR44899">
    <property type="entry name" value="CAMK FAMILY PROTEIN KINASE"/>
    <property type="match status" value="1"/>
</dbReference>